<gene>
    <name evidence="1" type="ORF">CRG98_032615</name>
</gene>
<sequence>MSVKVQEEEIEESEEEEWKTAACRRIIDGRTEQSLMMGAKKRGRRSFLVQESETRLRLHESFLFLYLSYEFKLRAFFSSALNPDSHSKFVIRFSLIPSFSFKFLFPYSSTLINPPPPQLSELLHCCGRLSQAPE</sequence>
<organism evidence="1 2">
    <name type="scientific">Punica granatum</name>
    <name type="common">Pomegranate</name>
    <dbReference type="NCBI Taxonomy" id="22663"/>
    <lineage>
        <taxon>Eukaryota</taxon>
        <taxon>Viridiplantae</taxon>
        <taxon>Streptophyta</taxon>
        <taxon>Embryophyta</taxon>
        <taxon>Tracheophyta</taxon>
        <taxon>Spermatophyta</taxon>
        <taxon>Magnoliopsida</taxon>
        <taxon>eudicotyledons</taxon>
        <taxon>Gunneridae</taxon>
        <taxon>Pentapetalae</taxon>
        <taxon>rosids</taxon>
        <taxon>malvids</taxon>
        <taxon>Myrtales</taxon>
        <taxon>Lythraceae</taxon>
        <taxon>Punica</taxon>
    </lineage>
</organism>
<protein>
    <submittedName>
        <fullName evidence="1">Uncharacterized protein</fullName>
    </submittedName>
</protein>
<evidence type="ECO:0000313" key="2">
    <source>
        <dbReference type="Proteomes" id="UP000233551"/>
    </source>
</evidence>
<evidence type="ECO:0000313" key="1">
    <source>
        <dbReference type="EMBL" id="PKI46990.1"/>
    </source>
</evidence>
<dbReference type="AlphaFoldDB" id="A0A2I0ITN4"/>
<reference evidence="1 2" key="1">
    <citation type="submission" date="2017-11" db="EMBL/GenBank/DDBJ databases">
        <title>De-novo sequencing of pomegranate (Punica granatum L.) genome.</title>
        <authorList>
            <person name="Akparov Z."/>
            <person name="Amiraslanov A."/>
            <person name="Hajiyeva S."/>
            <person name="Abbasov M."/>
            <person name="Kaur K."/>
            <person name="Hamwieh A."/>
            <person name="Solovyev V."/>
            <person name="Salamov A."/>
            <person name="Braich B."/>
            <person name="Kosarev P."/>
            <person name="Mahmoud A."/>
            <person name="Hajiyev E."/>
            <person name="Babayeva S."/>
            <person name="Izzatullayeva V."/>
            <person name="Mammadov A."/>
            <person name="Mammadov A."/>
            <person name="Sharifova S."/>
            <person name="Ojaghi J."/>
            <person name="Eynullazada K."/>
            <person name="Bayramov B."/>
            <person name="Abdulazimova A."/>
            <person name="Shahmuradov I."/>
        </authorList>
    </citation>
    <scope>NUCLEOTIDE SEQUENCE [LARGE SCALE GENOMIC DNA]</scope>
    <source>
        <strain evidence="2">cv. AG2017</strain>
        <tissue evidence="1">Leaf</tissue>
    </source>
</reference>
<accession>A0A2I0ITN4</accession>
<dbReference type="EMBL" id="PGOL01002562">
    <property type="protein sequence ID" value="PKI46990.1"/>
    <property type="molecule type" value="Genomic_DNA"/>
</dbReference>
<keyword evidence="2" id="KW-1185">Reference proteome</keyword>
<comment type="caution">
    <text evidence="1">The sequence shown here is derived from an EMBL/GenBank/DDBJ whole genome shotgun (WGS) entry which is preliminary data.</text>
</comment>
<name>A0A2I0ITN4_PUNGR</name>
<dbReference type="Proteomes" id="UP000233551">
    <property type="component" value="Unassembled WGS sequence"/>
</dbReference>
<proteinExistence type="predicted"/>